<dbReference type="Pfam" id="PF06508">
    <property type="entry name" value="QueC"/>
    <property type="match status" value="1"/>
</dbReference>
<dbReference type="CDD" id="cd01995">
    <property type="entry name" value="QueC-like"/>
    <property type="match status" value="1"/>
</dbReference>
<dbReference type="InterPro" id="IPR018317">
    <property type="entry name" value="QueC"/>
</dbReference>
<gene>
    <name evidence="11 12" type="primary">queC</name>
    <name evidence="12" type="ORF">PPG34_03890</name>
</gene>
<dbReference type="PANTHER" id="PTHR42914:SF1">
    <property type="entry name" value="7-CYANO-7-DEAZAGUANINE SYNTHASE"/>
    <property type="match status" value="1"/>
</dbReference>
<keyword evidence="3 11" id="KW-0479">Metal-binding</keyword>
<dbReference type="NCBIfam" id="TIGR00364">
    <property type="entry name" value="7-cyano-7-deazaguanine synthase QueC"/>
    <property type="match status" value="1"/>
</dbReference>
<evidence type="ECO:0000256" key="8">
    <source>
        <dbReference type="ARBA" id="ARBA00037993"/>
    </source>
</evidence>
<feature type="binding site" evidence="11">
    <location>
        <position position="203"/>
    </location>
    <ligand>
        <name>Zn(2+)</name>
        <dbReference type="ChEBI" id="CHEBI:29105"/>
    </ligand>
</feature>
<reference evidence="12 13" key="1">
    <citation type="journal article" date="2023" name="ISME J.">
        <title>Cultivation and genomic characterization of novel and ubiquitous marine nitrite-oxidizing bacteria from the Nitrospirales.</title>
        <authorList>
            <person name="Mueller A.J."/>
            <person name="Daebeler A."/>
            <person name="Herbold C.W."/>
            <person name="Kirkegaard R.H."/>
            <person name="Daims H."/>
        </authorList>
    </citation>
    <scope>NUCLEOTIDE SEQUENCE [LARGE SCALE GENOMIC DNA]</scope>
    <source>
        <strain evidence="12 13">EB</strain>
    </source>
</reference>
<evidence type="ECO:0000313" key="13">
    <source>
        <dbReference type="Proteomes" id="UP001250932"/>
    </source>
</evidence>
<dbReference type="HAMAP" id="MF_01633">
    <property type="entry name" value="QueC"/>
    <property type="match status" value="1"/>
</dbReference>
<name>A0ABU3K514_9BACT</name>
<evidence type="ECO:0000256" key="3">
    <source>
        <dbReference type="ARBA" id="ARBA00022723"/>
    </source>
</evidence>
<sequence>MNAVVLASGGLDSTVAAAIAKEEGWALFLVTVGYGQRHHVEIACAKKIAAWIGAKEHKILHLDLSVFGGSALVGQGTVPKHRSEKDRKQGIPNTYVPARNTIFLSLALAYAEVSKAKSIFIGANVLDYSGYPDCRPEFLQAFQQVARLGTKMSVEGSSVEIKAPLLQLSKAQIIQRGIELGVPFELTHSCYDPNEEGVACGQCDSCLIRLEGFRQAGKKDPVSYQVG</sequence>
<accession>A0ABU3K514</accession>
<dbReference type="Gene3D" id="3.40.50.620">
    <property type="entry name" value="HUPs"/>
    <property type="match status" value="1"/>
</dbReference>
<evidence type="ECO:0000256" key="9">
    <source>
        <dbReference type="ARBA" id="ARBA00039149"/>
    </source>
</evidence>
<feature type="binding site" evidence="11">
    <location>
        <position position="206"/>
    </location>
    <ligand>
        <name>Zn(2+)</name>
        <dbReference type="ChEBI" id="CHEBI:29105"/>
    </ligand>
</feature>
<evidence type="ECO:0000256" key="11">
    <source>
        <dbReference type="HAMAP-Rule" id="MF_01633"/>
    </source>
</evidence>
<keyword evidence="6 11" id="KW-0862">Zinc</keyword>
<evidence type="ECO:0000256" key="6">
    <source>
        <dbReference type="ARBA" id="ARBA00022833"/>
    </source>
</evidence>
<comment type="cofactor">
    <cofactor evidence="11">
        <name>Zn(2+)</name>
        <dbReference type="ChEBI" id="CHEBI:29105"/>
    </cofactor>
    <text evidence="11">Binds 1 zinc ion per subunit.</text>
</comment>
<comment type="catalytic activity">
    <reaction evidence="10 11">
        <text>7-carboxy-7-carbaguanine + NH4(+) + 2 ATP = 7-cyano-7-carbaguanine + 2 AMP + 2 diphosphate + 2 H(+)</text>
        <dbReference type="Rhea" id="RHEA:27982"/>
        <dbReference type="ChEBI" id="CHEBI:15378"/>
        <dbReference type="ChEBI" id="CHEBI:28938"/>
        <dbReference type="ChEBI" id="CHEBI:30616"/>
        <dbReference type="ChEBI" id="CHEBI:33019"/>
        <dbReference type="ChEBI" id="CHEBI:45075"/>
        <dbReference type="ChEBI" id="CHEBI:61036"/>
        <dbReference type="ChEBI" id="CHEBI:456215"/>
        <dbReference type="EC" id="6.3.4.20"/>
    </reaction>
</comment>
<protein>
    <recommendedName>
        <fullName evidence="9 11">7-cyano-7-deazaguanine synthase</fullName>
        <ecNumber evidence="9 11">6.3.4.20</ecNumber>
    </recommendedName>
    <alternativeName>
        <fullName evidence="11">7-cyano-7-carbaguanine synthase</fullName>
    </alternativeName>
    <alternativeName>
        <fullName evidence="11">PreQ(0) synthase</fullName>
    </alternativeName>
    <alternativeName>
        <fullName evidence="11">Queuosine biosynthesis protein QueC</fullName>
    </alternativeName>
</protein>
<evidence type="ECO:0000256" key="4">
    <source>
        <dbReference type="ARBA" id="ARBA00022741"/>
    </source>
</evidence>
<comment type="function">
    <text evidence="11">Catalyzes the ATP-dependent conversion of 7-carboxy-7-deazaguanine (CDG) to 7-cyano-7-deazaguanine (preQ(0)).</text>
</comment>
<evidence type="ECO:0000256" key="1">
    <source>
        <dbReference type="ARBA" id="ARBA00005061"/>
    </source>
</evidence>
<dbReference type="Proteomes" id="UP001250932">
    <property type="component" value="Unassembled WGS sequence"/>
</dbReference>
<comment type="caution">
    <text evidence="12">The sequence shown here is derived from an EMBL/GenBank/DDBJ whole genome shotgun (WGS) entry which is preliminary data.</text>
</comment>
<dbReference type="PANTHER" id="PTHR42914">
    <property type="entry name" value="7-CYANO-7-DEAZAGUANINE SYNTHASE"/>
    <property type="match status" value="1"/>
</dbReference>
<dbReference type="EMBL" id="JAQOUE010000001">
    <property type="protein sequence ID" value="MDT7041476.1"/>
    <property type="molecule type" value="Genomic_DNA"/>
</dbReference>
<evidence type="ECO:0000313" key="12">
    <source>
        <dbReference type="EMBL" id="MDT7041476.1"/>
    </source>
</evidence>
<comment type="pathway">
    <text evidence="1 11">Purine metabolism; 7-cyano-7-deazaguanine biosynthesis.</text>
</comment>
<feature type="binding site" evidence="11">
    <location>
        <position position="200"/>
    </location>
    <ligand>
        <name>Zn(2+)</name>
        <dbReference type="ChEBI" id="CHEBI:29105"/>
    </ligand>
</feature>
<keyword evidence="4 11" id="KW-0547">Nucleotide-binding</keyword>
<comment type="similarity">
    <text evidence="8 11">Belongs to the QueC family.</text>
</comment>
<evidence type="ECO:0000256" key="10">
    <source>
        <dbReference type="ARBA" id="ARBA00047890"/>
    </source>
</evidence>
<evidence type="ECO:0000256" key="5">
    <source>
        <dbReference type="ARBA" id="ARBA00022785"/>
    </source>
</evidence>
<keyword evidence="2 11" id="KW-0436">Ligase</keyword>
<keyword evidence="7 11" id="KW-0067">ATP-binding</keyword>
<dbReference type="RefSeq" id="WP_313831828.1">
    <property type="nucleotide sequence ID" value="NZ_JAQOUE010000001.1"/>
</dbReference>
<dbReference type="PIRSF" id="PIRSF006293">
    <property type="entry name" value="ExsB"/>
    <property type="match status" value="1"/>
</dbReference>
<dbReference type="SUPFAM" id="SSF52402">
    <property type="entry name" value="Adenine nucleotide alpha hydrolases-like"/>
    <property type="match status" value="1"/>
</dbReference>
<proteinExistence type="inferred from homology"/>
<keyword evidence="13" id="KW-1185">Reference proteome</keyword>
<keyword evidence="5 11" id="KW-0671">Queuosine biosynthesis</keyword>
<organism evidence="12 13">
    <name type="scientific">Candidatus Nitronereus thalassa</name>
    <dbReference type="NCBI Taxonomy" id="3020898"/>
    <lineage>
        <taxon>Bacteria</taxon>
        <taxon>Pseudomonadati</taxon>
        <taxon>Nitrospirota</taxon>
        <taxon>Nitrospiria</taxon>
        <taxon>Nitrospirales</taxon>
        <taxon>Nitrospiraceae</taxon>
        <taxon>Candidatus Nitronereus</taxon>
    </lineage>
</organism>
<dbReference type="InterPro" id="IPR014729">
    <property type="entry name" value="Rossmann-like_a/b/a_fold"/>
</dbReference>
<dbReference type="EC" id="6.3.4.20" evidence="9 11"/>
<evidence type="ECO:0000256" key="7">
    <source>
        <dbReference type="ARBA" id="ARBA00022840"/>
    </source>
</evidence>
<feature type="binding site" evidence="11">
    <location>
        <begin position="7"/>
        <end position="17"/>
    </location>
    <ligand>
        <name>ATP</name>
        <dbReference type="ChEBI" id="CHEBI:30616"/>
    </ligand>
</feature>
<evidence type="ECO:0000256" key="2">
    <source>
        <dbReference type="ARBA" id="ARBA00022598"/>
    </source>
</evidence>
<dbReference type="GO" id="GO:0016874">
    <property type="term" value="F:ligase activity"/>
    <property type="evidence" value="ECO:0007669"/>
    <property type="project" value="UniProtKB-KW"/>
</dbReference>
<feature type="binding site" evidence="11">
    <location>
        <position position="190"/>
    </location>
    <ligand>
        <name>Zn(2+)</name>
        <dbReference type="ChEBI" id="CHEBI:29105"/>
    </ligand>
</feature>